<comment type="caution">
    <text evidence="1">The sequence shown here is derived from an EMBL/GenBank/DDBJ whole genome shotgun (WGS) entry which is preliminary data.</text>
</comment>
<organism evidence="1 2">
    <name type="scientific">Penicillium freii</name>
    <dbReference type="NCBI Taxonomy" id="48697"/>
    <lineage>
        <taxon>Eukaryota</taxon>
        <taxon>Fungi</taxon>
        <taxon>Dikarya</taxon>
        <taxon>Ascomycota</taxon>
        <taxon>Pezizomycotina</taxon>
        <taxon>Eurotiomycetes</taxon>
        <taxon>Eurotiomycetidae</taxon>
        <taxon>Eurotiales</taxon>
        <taxon>Aspergillaceae</taxon>
        <taxon>Penicillium</taxon>
    </lineage>
</organism>
<dbReference type="Proteomes" id="UP000055045">
    <property type="component" value="Unassembled WGS sequence"/>
</dbReference>
<name>A0A124GSQ5_PENFR</name>
<reference evidence="1 2" key="1">
    <citation type="submission" date="2015-10" db="EMBL/GenBank/DDBJ databases">
        <title>Genome sequencing of Penicillium freii.</title>
        <authorList>
            <person name="Nguyen H.D."/>
            <person name="Visagie C.M."/>
            <person name="Seifert K.A."/>
        </authorList>
    </citation>
    <scope>NUCLEOTIDE SEQUENCE [LARGE SCALE GENOMIC DNA]</scope>
    <source>
        <strain evidence="1 2">DAOM 242723</strain>
    </source>
</reference>
<dbReference type="AlphaFoldDB" id="A0A124GSQ5"/>
<dbReference type="OrthoDB" id="4361124at2759"/>
<evidence type="ECO:0000313" key="2">
    <source>
        <dbReference type="Proteomes" id="UP000055045"/>
    </source>
</evidence>
<sequence length="166" mass="18610">MGACGPTAASAQSWPLVTGGPYLCNYLTVKDSLVKEVRHAEDMGFADFAGYSEPFYKALTKLRNLETLVTRKALHPSTEYSRQAAPQEVFTQIYNEYEYRDVLEPYLQNLMADMGNRGYPLGDASDPFGLGFHPDEEAPSLQGWVQDLAEHTYFSRDYLKALIPAL</sequence>
<accession>A0A124GSQ5</accession>
<proteinExistence type="predicted"/>
<protein>
    <submittedName>
        <fullName evidence="1">Uncharacterized protein</fullName>
    </submittedName>
</protein>
<evidence type="ECO:0000313" key="1">
    <source>
        <dbReference type="EMBL" id="KUM65153.1"/>
    </source>
</evidence>
<dbReference type="EMBL" id="LLXE01000032">
    <property type="protein sequence ID" value="KUM65153.1"/>
    <property type="molecule type" value="Genomic_DNA"/>
</dbReference>
<keyword evidence="2" id="KW-1185">Reference proteome</keyword>
<gene>
    <name evidence="1" type="ORF">ACN42_g1925</name>
</gene>